<dbReference type="GO" id="GO:0005829">
    <property type="term" value="C:cytosol"/>
    <property type="evidence" value="ECO:0007669"/>
    <property type="project" value="TreeGrafter"/>
</dbReference>
<dbReference type="EC" id="2.7.1.21" evidence="2 8"/>
<dbReference type="GO" id="GO:0005524">
    <property type="term" value="F:ATP binding"/>
    <property type="evidence" value="ECO:0007669"/>
    <property type="project" value="UniProtKB-UniRule"/>
</dbReference>
<keyword evidence="8" id="KW-0862">Zinc</keyword>
<keyword evidence="4 8" id="KW-0808">Transferase</keyword>
<keyword evidence="14" id="KW-1185">Reference proteome</keyword>
<feature type="binding site" evidence="8">
    <location>
        <position position="161"/>
    </location>
    <ligand>
        <name>Zn(2+)</name>
        <dbReference type="ChEBI" id="CHEBI:29105"/>
    </ligand>
</feature>
<dbReference type="Gene3D" id="3.30.60.20">
    <property type="match status" value="1"/>
</dbReference>
<dbReference type="NCBIfam" id="NF003300">
    <property type="entry name" value="PRK04296.1-5"/>
    <property type="match status" value="1"/>
</dbReference>
<dbReference type="InterPro" id="IPR001267">
    <property type="entry name" value="Thymidine_kinase"/>
</dbReference>
<keyword evidence="3 8" id="KW-0237">DNA synthesis</keyword>
<reference evidence="13 14" key="1">
    <citation type="journal article" date="2015" name="Genome Announc.">
        <title>Expanding the biotechnology potential of lactobacilli through comparative genomics of 213 strains and associated genera.</title>
        <authorList>
            <person name="Sun Z."/>
            <person name="Harris H.M."/>
            <person name="McCann A."/>
            <person name="Guo C."/>
            <person name="Argimon S."/>
            <person name="Zhang W."/>
            <person name="Yang X."/>
            <person name="Jeffery I.B."/>
            <person name="Cooney J.C."/>
            <person name="Kagawa T.F."/>
            <person name="Liu W."/>
            <person name="Song Y."/>
            <person name="Salvetti E."/>
            <person name="Wrobel A."/>
            <person name="Rasinkangas P."/>
            <person name="Parkhill J."/>
            <person name="Rea M.C."/>
            <person name="O'Sullivan O."/>
            <person name="Ritari J."/>
            <person name="Douillard F.P."/>
            <person name="Paul Ross R."/>
            <person name="Yang R."/>
            <person name="Briner A.E."/>
            <person name="Felis G.E."/>
            <person name="de Vos W.M."/>
            <person name="Barrangou R."/>
            <person name="Klaenhammer T.R."/>
            <person name="Caufield P.W."/>
            <person name="Cui Y."/>
            <person name="Zhang H."/>
            <person name="O'Toole P.W."/>
        </authorList>
    </citation>
    <scope>NUCLEOTIDE SEQUENCE [LARGE SCALE GENOMIC DNA]</scope>
    <source>
        <strain evidence="13 14">DSM 20014</strain>
    </source>
</reference>
<dbReference type="PANTHER" id="PTHR11441:SF0">
    <property type="entry name" value="THYMIDINE KINASE, CYTOSOLIC"/>
    <property type="match status" value="1"/>
</dbReference>
<evidence type="ECO:0000256" key="12">
    <source>
        <dbReference type="RuleBase" id="RU004165"/>
    </source>
</evidence>
<accession>A0A0R2JFB2</accession>
<evidence type="ECO:0000256" key="6">
    <source>
        <dbReference type="ARBA" id="ARBA00022777"/>
    </source>
</evidence>
<evidence type="ECO:0000313" key="13">
    <source>
        <dbReference type="EMBL" id="KRN76048.1"/>
    </source>
</evidence>
<feature type="active site" description="Proton acceptor" evidence="8 9">
    <location>
        <position position="101"/>
    </location>
</feature>
<dbReference type="PATRIC" id="fig|1620.3.peg.1113"/>
<evidence type="ECO:0000256" key="7">
    <source>
        <dbReference type="ARBA" id="ARBA00022840"/>
    </source>
</evidence>
<dbReference type="InterPro" id="IPR020633">
    <property type="entry name" value="Thymidine_kinase_CS"/>
</dbReference>
<evidence type="ECO:0000256" key="5">
    <source>
        <dbReference type="ARBA" id="ARBA00022741"/>
    </source>
</evidence>
<comment type="subcellular location">
    <subcellularLocation>
        <location evidence="8">Cytoplasm</location>
    </subcellularLocation>
</comment>
<feature type="binding site" evidence="10">
    <location>
        <begin position="183"/>
        <end position="186"/>
    </location>
    <ligand>
        <name>substrate</name>
    </ligand>
</feature>
<evidence type="ECO:0000313" key="14">
    <source>
        <dbReference type="Proteomes" id="UP000051673"/>
    </source>
</evidence>
<protein>
    <recommendedName>
        <fullName evidence="2 8">Thymidine kinase</fullName>
        <ecNumber evidence="2 8">2.7.1.21</ecNumber>
    </recommendedName>
</protein>
<feature type="binding site" evidence="8">
    <location>
        <position position="198"/>
    </location>
    <ligand>
        <name>Zn(2+)</name>
        <dbReference type="ChEBI" id="CHEBI:29105"/>
    </ligand>
</feature>
<organism evidence="13 14">
    <name type="scientific">Weissella minor</name>
    <dbReference type="NCBI Taxonomy" id="1620"/>
    <lineage>
        <taxon>Bacteria</taxon>
        <taxon>Bacillati</taxon>
        <taxon>Bacillota</taxon>
        <taxon>Bacilli</taxon>
        <taxon>Lactobacillales</taxon>
        <taxon>Lactobacillaceae</taxon>
        <taxon>Weissella</taxon>
    </lineage>
</organism>
<evidence type="ECO:0000256" key="8">
    <source>
        <dbReference type="HAMAP-Rule" id="MF_00124"/>
    </source>
</evidence>
<dbReference type="Pfam" id="PF00265">
    <property type="entry name" value="TK"/>
    <property type="match status" value="1"/>
</dbReference>
<dbReference type="PANTHER" id="PTHR11441">
    <property type="entry name" value="THYMIDINE KINASE"/>
    <property type="match status" value="1"/>
</dbReference>
<keyword evidence="8" id="KW-0963">Cytoplasm</keyword>
<dbReference type="NCBIfam" id="NF003299">
    <property type="entry name" value="PRK04296.1-4"/>
    <property type="match status" value="1"/>
</dbReference>
<feature type="binding site" evidence="8">
    <location>
        <begin position="100"/>
        <end position="103"/>
    </location>
    <ligand>
        <name>ATP</name>
        <dbReference type="ChEBI" id="CHEBI:30616"/>
    </ligand>
</feature>
<dbReference type="STRING" id="1620.IV67_GL001098"/>
<sequence length="225" mass="25060">MSVNRQNYLLTPKGAGMAQLFFRYGAMASGKSIEILKVAHNYEVQQRKVLLLTSALDDRTEVGEIASRIGLTRPAQAISDQDDLFALIQNESDIAAVLIDEAQFMTKDQVMQLTRVVDEINIPVLTFGLKNDAFNNLFPGSEALLIYADKIEEMKTLCSFCGHKATMNLRLTDGQPVYEGAQVQIGGDDSYLPVCRQHYNHPDLDALARRVKTSGFDKNENELTI</sequence>
<evidence type="ECO:0000256" key="10">
    <source>
        <dbReference type="PIRSR" id="PIRSR035805-2"/>
    </source>
</evidence>
<dbReference type="GO" id="GO:0071897">
    <property type="term" value="P:DNA biosynthetic process"/>
    <property type="evidence" value="ECO:0007669"/>
    <property type="project" value="UniProtKB-KW"/>
</dbReference>
<dbReference type="PIRSF" id="PIRSF035805">
    <property type="entry name" value="TK_cell"/>
    <property type="match status" value="1"/>
</dbReference>
<dbReference type="AlphaFoldDB" id="A0A0R2JFB2"/>
<comment type="subunit">
    <text evidence="8">Homotetramer.</text>
</comment>
<feature type="binding site" evidence="8">
    <location>
        <position position="195"/>
    </location>
    <ligand>
        <name>Zn(2+)</name>
        <dbReference type="ChEBI" id="CHEBI:29105"/>
    </ligand>
</feature>
<feature type="binding site" evidence="8">
    <location>
        <begin position="25"/>
        <end position="32"/>
    </location>
    <ligand>
        <name>ATP</name>
        <dbReference type="ChEBI" id="CHEBI:30616"/>
    </ligand>
</feature>
<dbReference type="Gene3D" id="3.40.50.300">
    <property type="entry name" value="P-loop containing nucleotide triphosphate hydrolases"/>
    <property type="match status" value="1"/>
</dbReference>
<evidence type="ECO:0000256" key="9">
    <source>
        <dbReference type="PIRSR" id="PIRSR035805-1"/>
    </source>
</evidence>
<comment type="catalytic activity">
    <reaction evidence="8 11">
        <text>thymidine + ATP = dTMP + ADP + H(+)</text>
        <dbReference type="Rhea" id="RHEA:19129"/>
        <dbReference type="ChEBI" id="CHEBI:15378"/>
        <dbReference type="ChEBI" id="CHEBI:17748"/>
        <dbReference type="ChEBI" id="CHEBI:30616"/>
        <dbReference type="ChEBI" id="CHEBI:63528"/>
        <dbReference type="ChEBI" id="CHEBI:456216"/>
        <dbReference type="EC" id="2.7.1.21"/>
    </reaction>
</comment>
<dbReference type="PROSITE" id="PS00603">
    <property type="entry name" value="TK_CELLULAR_TYPE"/>
    <property type="match status" value="1"/>
</dbReference>
<comment type="caution">
    <text evidence="13">The sequence shown here is derived from an EMBL/GenBank/DDBJ whole genome shotgun (WGS) entry which is preliminary data.</text>
</comment>
<comment type="similarity">
    <text evidence="1 8 12">Belongs to the thymidine kinase family.</text>
</comment>
<proteinExistence type="inferred from homology"/>
<evidence type="ECO:0000256" key="1">
    <source>
        <dbReference type="ARBA" id="ARBA00007587"/>
    </source>
</evidence>
<keyword evidence="6 8" id="KW-0418">Kinase</keyword>
<dbReference type="SUPFAM" id="SSF57716">
    <property type="entry name" value="Glucocorticoid receptor-like (DNA-binding domain)"/>
    <property type="match status" value="1"/>
</dbReference>
<evidence type="ECO:0000256" key="11">
    <source>
        <dbReference type="RuleBase" id="RU000544"/>
    </source>
</evidence>
<keyword evidence="7 8" id="KW-0067">ATP-binding</keyword>
<dbReference type="GO" id="GO:0046104">
    <property type="term" value="P:thymidine metabolic process"/>
    <property type="evidence" value="ECO:0007669"/>
    <property type="project" value="TreeGrafter"/>
</dbReference>
<dbReference type="GO" id="GO:0004797">
    <property type="term" value="F:thymidine kinase activity"/>
    <property type="evidence" value="ECO:0007669"/>
    <property type="project" value="UniProtKB-UniRule"/>
</dbReference>
<dbReference type="EMBL" id="JQCD01000031">
    <property type="protein sequence ID" value="KRN76048.1"/>
    <property type="molecule type" value="Genomic_DNA"/>
</dbReference>
<dbReference type="InterPro" id="IPR027417">
    <property type="entry name" value="P-loop_NTPase"/>
</dbReference>
<dbReference type="SUPFAM" id="SSF52540">
    <property type="entry name" value="P-loop containing nucleoside triphosphate hydrolases"/>
    <property type="match status" value="1"/>
</dbReference>
<evidence type="ECO:0000256" key="3">
    <source>
        <dbReference type="ARBA" id="ARBA00022634"/>
    </source>
</evidence>
<dbReference type="GO" id="GO:0008270">
    <property type="term" value="F:zinc ion binding"/>
    <property type="evidence" value="ECO:0007669"/>
    <property type="project" value="UniProtKB-UniRule"/>
</dbReference>
<keyword evidence="8" id="KW-0479">Metal-binding</keyword>
<evidence type="ECO:0000256" key="4">
    <source>
        <dbReference type="ARBA" id="ARBA00022679"/>
    </source>
</evidence>
<dbReference type="HAMAP" id="MF_00124">
    <property type="entry name" value="Thymidine_kinase"/>
    <property type="match status" value="1"/>
</dbReference>
<gene>
    <name evidence="8" type="primary">tdk</name>
    <name evidence="13" type="ORF">IV67_GL001098</name>
</gene>
<keyword evidence="5 8" id="KW-0547">Nucleotide-binding</keyword>
<dbReference type="Proteomes" id="UP000051673">
    <property type="component" value="Unassembled WGS sequence"/>
</dbReference>
<feature type="binding site" evidence="10">
    <location>
        <position position="191"/>
    </location>
    <ligand>
        <name>substrate</name>
    </ligand>
</feature>
<name>A0A0R2JFB2_9LACO</name>
<feature type="binding site" evidence="8">
    <location>
        <position position="158"/>
    </location>
    <ligand>
        <name>Zn(2+)</name>
        <dbReference type="ChEBI" id="CHEBI:29105"/>
    </ligand>
</feature>
<evidence type="ECO:0000256" key="2">
    <source>
        <dbReference type="ARBA" id="ARBA00012118"/>
    </source>
</evidence>